<dbReference type="NCBIfam" id="NF047539">
    <property type="entry name" value="XAC2610_fam"/>
    <property type="match status" value="1"/>
</dbReference>
<comment type="caution">
    <text evidence="1">The sequence shown here is derived from an EMBL/GenBank/DDBJ whole genome shotgun (WGS) entry which is preliminary data.</text>
</comment>
<dbReference type="Proteomes" id="UP001151478">
    <property type="component" value="Unassembled WGS sequence"/>
</dbReference>
<accession>A0ABT5S513</accession>
<evidence type="ECO:0000313" key="2">
    <source>
        <dbReference type="Proteomes" id="UP001151478"/>
    </source>
</evidence>
<protein>
    <submittedName>
        <fullName evidence="1">Uncharacterized protein</fullName>
    </submittedName>
</protein>
<reference evidence="1" key="1">
    <citation type="submission" date="2023-02" db="EMBL/GenBank/DDBJ databases">
        <title>Polaribacter ponticola sp. nov., isolated from seawater.</title>
        <authorList>
            <person name="Baek J.H."/>
            <person name="Kim J.M."/>
            <person name="Choi D.G."/>
            <person name="Jeon C.O."/>
        </authorList>
    </citation>
    <scope>NUCLEOTIDE SEQUENCE</scope>
    <source>
        <strain evidence="1">MSW5</strain>
    </source>
</reference>
<keyword evidence="2" id="KW-1185">Reference proteome</keyword>
<proteinExistence type="predicted"/>
<dbReference type="InterPro" id="IPR058087">
    <property type="entry name" value="XAC2610_dom"/>
</dbReference>
<dbReference type="EMBL" id="JAOSLC020000002">
    <property type="protein sequence ID" value="MDD7913193.1"/>
    <property type="molecule type" value="Genomic_DNA"/>
</dbReference>
<dbReference type="RefSeq" id="WP_265724089.1">
    <property type="nucleotide sequence ID" value="NZ_JAOSLC020000002.1"/>
</dbReference>
<name>A0ABT5S513_9FLAO</name>
<organism evidence="1 2">
    <name type="scientific">Polaribacter ponticola</name>
    <dbReference type="NCBI Taxonomy" id="2978475"/>
    <lineage>
        <taxon>Bacteria</taxon>
        <taxon>Pseudomonadati</taxon>
        <taxon>Bacteroidota</taxon>
        <taxon>Flavobacteriia</taxon>
        <taxon>Flavobacteriales</taxon>
        <taxon>Flavobacteriaceae</taxon>
    </lineage>
</organism>
<gene>
    <name evidence="1" type="ORF">N5A56_001500</name>
</gene>
<evidence type="ECO:0000313" key="1">
    <source>
        <dbReference type="EMBL" id="MDD7913193.1"/>
    </source>
</evidence>
<sequence length="187" mass="22322">MLKIKFYFFLLLTSASYSQDGWTNFADENEINIKITENTKKFKVNYLEFVSVWDSKMTPNEKYEYLGGIKNLKIYFKNKQIDEHVNLPDNIGLGYVLMRFYDYNFDGFLDFTVQVDCGGSCYSSYYLYDEKLKKFVYQKEWNISIQKINKKEKLILTQPEGMVDDRSLFRVNDDKLIKIKRINLKSK</sequence>